<sequence>MDPVIRKAEERLEKLSGDAETRRLYEAREESMLERNSLIAEGEEKGEKRGLKKGREEGEEKGERRGLEKGRKEVVFSMLKEGVKPKEIARITGLDEDWVSKLADDYESRPK</sequence>
<feature type="region of interest" description="Disordered" evidence="1">
    <location>
        <begin position="36"/>
        <end position="68"/>
    </location>
</feature>
<evidence type="ECO:0000313" key="3">
    <source>
        <dbReference type="Proteomes" id="UP000198853"/>
    </source>
</evidence>
<accession>A0A1G8SRA2</accession>
<dbReference type="RefSeq" id="WP_090400258.1">
    <property type="nucleotide sequence ID" value="NZ_FNEN01000034.1"/>
</dbReference>
<dbReference type="Proteomes" id="UP000198853">
    <property type="component" value="Unassembled WGS sequence"/>
</dbReference>
<evidence type="ECO:0000313" key="2">
    <source>
        <dbReference type="EMBL" id="SDJ31766.1"/>
    </source>
</evidence>
<dbReference type="OrthoDB" id="1097360at2"/>
<feature type="compositionally biased region" description="Basic and acidic residues" evidence="1">
    <location>
        <begin position="42"/>
        <end position="68"/>
    </location>
</feature>
<keyword evidence="3" id="KW-1185">Reference proteome</keyword>
<reference evidence="2 3" key="1">
    <citation type="submission" date="2016-10" db="EMBL/GenBank/DDBJ databases">
        <authorList>
            <person name="de Groot N.N."/>
        </authorList>
    </citation>
    <scope>NUCLEOTIDE SEQUENCE [LARGE SCALE GENOMIC DNA]</scope>
    <source>
        <strain evidence="2 3">DSM 21771</strain>
    </source>
</reference>
<name>A0A1G8SRA2_9BACI</name>
<evidence type="ECO:0008006" key="4">
    <source>
        <dbReference type="Google" id="ProtNLM"/>
    </source>
</evidence>
<proteinExistence type="predicted"/>
<dbReference type="AlphaFoldDB" id="A0A1G8SRA2"/>
<organism evidence="2 3">
    <name type="scientific">Natribacillus halophilus</name>
    <dbReference type="NCBI Taxonomy" id="549003"/>
    <lineage>
        <taxon>Bacteria</taxon>
        <taxon>Bacillati</taxon>
        <taxon>Bacillota</taxon>
        <taxon>Bacilli</taxon>
        <taxon>Bacillales</taxon>
        <taxon>Bacillaceae</taxon>
        <taxon>Natribacillus</taxon>
    </lineage>
</organism>
<protein>
    <recommendedName>
        <fullName evidence="4">Transposase/invertase (TIGR01784 family)</fullName>
    </recommendedName>
</protein>
<evidence type="ECO:0000256" key="1">
    <source>
        <dbReference type="SAM" id="MobiDB-lite"/>
    </source>
</evidence>
<dbReference type="EMBL" id="FNEN01000034">
    <property type="protein sequence ID" value="SDJ31766.1"/>
    <property type="molecule type" value="Genomic_DNA"/>
</dbReference>
<gene>
    <name evidence="2" type="ORF">SAMN04488123_1347</name>
</gene>